<accession>A0A3P3VRW5</accession>
<dbReference type="PROSITE" id="PS51462">
    <property type="entry name" value="NUDIX"/>
    <property type="match status" value="1"/>
</dbReference>
<dbReference type="PANTHER" id="PTHR10885:SF0">
    <property type="entry name" value="ISOPENTENYL-DIPHOSPHATE DELTA-ISOMERASE"/>
    <property type="match status" value="1"/>
</dbReference>
<dbReference type="GO" id="GO:0046872">
    <property type="term" value="F:metal ion binding"/>
    <property type="evidence" value="ECO:0007669"/>
    <property type="project" value="UniProtKB-KW"/>
</dbReference>
<dbReference type="PIRSF" id="PIRSF017340">
    <property type="entry name" value="Nudix_hydro"/>
    <property type="match status" value="1"/>
</dbReference>
<evidence type="ECO:0000313" key="9">
    <source>
        <dbReference type="Proteomes" id="UP000280792"/>
    </source>
</evidence>
<evidence type="ECO:0000256" key="2">
    <source>
        <dbReference type="ARBA" id="ARBA00005582"/>
    </source>
</evidence>
<dbReference type="AlphaFoldDB" id="A0A3P3VRW5"/>
<evidence type="ECO:0000256" key="5">
    <source>
        <dbReference type="ARBA" id="ARBA00022842"/>
    </source>
</evidence>
<evidence type="ECO:0000313" key="8">
    <source>
        <dbReference type="EMBL" id="RRJ85057.1"/>
    </source>
</evidence>
<keyword evidence="4 8" id="KW-0378">Hydrolase</keyword>
<protein>
    <submittedName>
        <fullName evidence="8">NUDIX hydrolase YfcD</fullName>
    </submittedName>
</protein>
<dbReference type="PROSITE" id="PS00893">
    <property type="entry name" value="NUDIX_BOX"/>
    <property type="match status" value="1"/>
</dbReference>
<comment type="cofactor">
    <cofactor evidence="1">
        <name>Mg(2+)</name>
        <dbReference type="ChEBI" id="CHEBI:18420"/>
    </cofactor>
</comment>
<keyword evidence="3 6" id="KW-0479">Metal-binding</keyword>
<dbReference type="SUPFAM" id="SSF55811">
    <property type="entry name" value="Nudix"/>
    <property type="match status" value="1"/>
</dbReference>
<dbReference type="Pfam" id="PF00293">
    <property type="entry name" value="NUDIX"/>
    <property type="match status" value="1"/>
</dbReference>
<dbReference type="NCBIfam" id="NF011922">
    <property type="entry name" value="PRK15393.1"/>
    <property type="match status" value="1"/>
</dbReference>
<evidence type="ECO:0000256" key="6">
    <source>
        <dbReference type="PIRSR" id="PIRSR017340-1"/>
    </source>
</evidence>
<dbReference type="InterPro" id="IPR000086">
    <property type="entry name" value="NUDIX_hydrolase_dom"/>
</dbReference>
<feature type="binding site" evidence="6">
    <location>
        <position position="82"/>
    </location>
    <ligand>
        <name>Mg(2+)</name>
        <dbReference type="ChEBI" id="CHEBI:18420"/>
    </ligand>
</feature>
<reference evidence="8 9" key="1">
    <citation type="submission" date="2018-08" db="EMBL/GenBank/DDBJ databases">
        <authorList>
            <person name="Khan S.A."/>
        </authorList>
    </citation>
    <scope>NUCLEOTIDE SEQUENCE [LARGE SCALE GENOMIC DNA]</scope>
    <source>
        <strain evidence="8 9">GTF-13</strain>
    </source>
</reference>
<dbReference type="InterPro" id="IPR015797">
    <property type="entry name" value="NUDIX_hydrolase-like_dom_sf"/>
</dbReference>
<gene>
    <name evidence="8" type="primary">yfcD</name>
    <name evidence="8" type="ORF">D0544_08265</name>
</gene>
<reference evidence="8 9" key="2">
    <citation type="submission" date="2018-12" db="EMBL/GenBank/DDBJ databases">
        <title>Simiduia agarivorans gen. nov., sp. nov., a marine, agarolytic bacterium isolated from shallow coastal water from Keelung, Taiwan.</title>
        <authorList>
            <person name="Shieh W.Y."/>
        </authorList>
    </citation>
    <scope>NUCLEOTIDE SEQUENCE [LARGE SCALE GENOMIC DNA]</scope>
    <source>
        <strain evidence="8 9">GTF-13</strain>
    </source>
</reference>
<organism evidence="8 9">
    <name type="scientific">Aestuariirhabdus litorea</name>
    <dbReference type="NCBI Taxonomy" id="2528527"/>
    <lineage>
        <taxon>Bacteria</taxon>
        <taxon>Pseudomonadati</taxon>
        <taxon>Pseudomonadota</taxon>
        <taxon>Gammaproteobacteria</taxon>
        <taxon>Oceanospirillales</taxon>
        <taxon>Aestuariirhabdaceae</taxon>
        <taxon>Aestuariirhabdus</taxon>
    </lineage>
</organism>
<feature type="binding site" evidence="6">
    <location>
        <position position="86"/>
    </location>
    <ligand>
        <name>Mg(2+)</name>
        <dbReference type="ChEBI" id="CHEBI:18420"/>
    </ligand>
</feature>
<name>A0A3P3VRW5_9GAMM</name>
<dbReference type="Proteomes" id="UP000280792">
    <property type="component" value="Unassembled WGS sequence"/>
</dbReference>
<evidence type="ECO:0000256" key="3">
    <source>
        <dbReference type="ARBA" id="ARBA00022723"/>
    </source>
</evidence>
<dbReference type="InterPro" id="IPR024195">
    <property type="entry name" value="NUDIX_hydrolase_YfcD_pred"/>
</dbReference>
<evidence type="ECO:0000256" key="4">
    <source>
        <dbReference type="ARBA" id="ARBA00022801"/>
    </source>
</evidence>
<keyword evidence="9" id="KW-1185">Reference proteome</keyword>
<comment type="caution">
    <text evidence="8">The sequence shown here is derived from an EMBL/GenBank/DDBJ whole genome shotgun (WGS) entry which is preliminary data.</text>
</comment>
<feature type="domain" description="Nudix hydrolase" evidence="7">
    <location>
        <begin position="29"/>
        <end position="157"/>
    </location>
</feature>
<dbReference type="GO" id="GO:0016817">
    <property type="term" value="F:hydrolase activity, acting on acid anhydrides"/>
    <property type="evidence" value="ECO:0007669"/>
    <property type="project" value="InterPro"/>
</dbReference>
<evidence type="ECO:0000256" key="1">
    <source>
        <dbReference type="ARBA" id="ARBA00001946"/>
    </source>
</evidence>
<dbReference type="Gene3D" id="3.90.79.10">
    <property type="entry name" value="Nucleoside Triphosphate Pyrophosphohydrolase"/>
    <property type="match status" value="1"/>
</dbReference>
<dbReference type="CDD" id="cd04697">
    <property type="entry name" value="NUDIX_Hydrolase"/>
    <property type="match status" value="1"/>
</dbReference>
<evidence type="ECO:0000259" key="7">
    <source>
        <dbReference type="PROSITE" id="PS51462"/>
    </source>
</evidence>
<proteinExistence type="inferred from homology"/>
<dbReference type="InterPro" id="IPR020084">
    <property type="entry name" value="NUDIX_hydrolase_CS"/>
</dbReference>
<sequence>MDEEWVLEVDQQNQPLGRVTRREMRLHNLCHRAVYIFVFNGDGQLYVQRRTLSKDLYPGYLDLAAGGVVGAGESYDEAAYRELEEELGIAGVTLTPRFHFFYQGERNRVWGKVYSCCWDSDLRLQAEEVAAVELMDPQSILTATHPGRYTPDSLVALKRMLHTDADQEVAVR</sequence>
<dbReference type="PANTHER" id="PTHR10885">
    <property type="entry name" value="ISOPENTENYL-DIPHOSPHATE DELTA-ISOMERASE"/>
    <property type="match status" value="1"/>
</dbReference>
<dbReference type="EMBL" id="QWEZ01000001">
    <property type="protein sequence ID" value="RRJ85057.1"/>
    <property type="molecule type" value="Genomic_DNA"/>
</dbReference>
<comment type="similarity">
    <text evidence="2">Belongs to the Nudix hydrolase family.</text>
</comment>
<dbReference type="RefSeq" id="WP_125015487.1">
    <property type="nucleotide sequence ID" value="NZ_QWEZ01000001.1"/>
</dbReference>
<keyword evidence="5 6" id="KW-0460">Magnesium</keyword>